<evidence type="ECO:0000256" key="4">
    <source>
        <dbReference type="ARBA" id="ARBA00023186"/>
    </source>
</evidence>
<dbReference type="InterPro" id="IPR036976">
    <property type="entry name" value="RimM_N_sf"/>
</dbReference>
<keyword evidence="3" id="KW-0698">rRNA processing</keyword>
<keyword evidence="4" id="KW-0143">Chaperone</keyword>
<feature type="domain" description="Ribosome maturation factor RimM PRC barrel" evidence="6">
    <location>
        <begin position="100"/>
        <end position="162"/>
    </location>
</feature>
<dbReference type="Pfam" id="PF01782">
    <property type="entry name" value="RimM"/>
    <property type="match status" value="1"/>
</dbReference>
<dbReference type="SUPFAM" id="SSF50346">
    <property type="entry name" value="PRC-barrel domain"/>
    <property type="match status" value="1"/>
</dbReference>
<dbReference type="InterPro" id="IPR056792">
    <property type="entry name" value="PRC_RimM"/>
</dbReference>
<keyword evidence="1" id="KW-0963">Cytoplasm</keyword>
<dbReference type="PANTHER" id="PTHR33692">
    <property type="entry name" value="RIBOSOME MATURATION FACTOR RIMM"/>
    <property type="match status" value="1"/>
</dbReference>
<dbReference type="Pfam" id="PF24986">
    <property type="entry name" value="PRC_RimM"/>
    <property type="match status" value="1"/>
</dbReference>
<proteinExistence type="inferred from homology"/>
<dbReference type="SUPFAM" id="SSF50447">
    <property type="entry name" value="Translation proteins"/>
    <property type="match status" value="1"/>
</dbReference>
<dbReference type="PANTHER" id="PTHR33692:SF1">
    <property type="entry name" value="RIBOSOME MATURATION FACTOR RIMM"/>
    <property type="match status" value="1"/>
</dbReference>
<dbReference type="InterPro" id="IPR011961">
    <property type="entry name" value="RimM"/>
</dbReference>
<dbReference type="GO" id="GO:0005840">
    <property type="term" value="C:ribosome"/>
    <property type="evidence" value="ECO:0007669"/>
    <property type="project" value="InterPro"/>
</dbReference>
<dbReference type="HAMAP" id="MF_00014">
    <property type="entry name" value="Ribosome_mat_RimM"/>
    <property type="match status" value="1"/>
</dbReference>
<dbReference type="Gene3D" id="2.30.30.240">
    <property type="entry name" value="PRC-barrel domain"/>
    <property type="match status" value="1"/>
</dbReference>
<evidence type="ECO:0000259" key="6">
    <source>
        <dbReference type="Pfam" id="PF24986"/>
    </source>
</evidence>
<dbReference type="NCBIfam" id="TIGR02273">
    <property type="entry name" value="16S_RimM"/>
    <property type="match status" value="1"/>
</dbReference>
<feature type="domain" description="RimM N-terminal" evidence="5">
    <location>
        <begin position="14"/>
        <end position="87"/>
    </location>
</feature>
<dbReference type="InterPro" id="IPR011033">
    <property type="entry name" value="PRC_barrel-like_sf"/>
</dbReference>
<organism evidence="7">
    <name type="scientific">freshwater metagenome</name>
    <dbReference type="NCBI Taxonomy" id="449393"/>
    <lineage>
        <taxon>unclassified sequences</taxon>
        <taxon>metagenomes</taxon>
        <taxon>ecological metagenomes</taxon>
    </lineage>
</organism>
<keyword evidence="2" id="KW-0690">Ribosome biogenesis</keyword>
<protein>
    <submittedName>
        <fullName evidence="7">Unannotated protein</fullName>
    </submittedName>
</protein>
<evidence type="ECO:0000256" key="3">
    <source>
        <dbReference type="ARBA" id="ARBA00022552"/>
    </source>
</evidence>
<name>A0A6J7JAE2_9ZZZZ</name>
<dbReference type="Gene3D" id="2.40.30.60">
    <property type="entry name" value="RimM"/>
    <property type="match status" value="1"/>
</dbReference>
<gene>
    <name evidence="7" type="ORF">UFOPK3674_01710</name>
</gene>
<dbReference type="InterPro" id="IPR002676">
    <property type="entry name" value="RimM_N"/>
</dbReference>
<dbReference type="AlphaFoldDB" id="A0A6J7JAE2"/>
<dbReference type="InterPro" id="IPR009000">
    <property type="entry name" value="Transl_B-barrel_sf"/>
</dbReference>
<reference evidence="7" key="1">
    <citation type="submission" date="2020-05" db="EMBL/GenBank/DDBJ databases">
        <authorList>
            <person name="Chiriac C."/>
            <person name="Salcher M."/>
            <person name="Ghai R."/>
            <person name="Kavagutti S V."/>
        </authorList>
    </citation>
    <scope>NUCLEOTIDE SEQUENCE</scope>
</reference>
<accession>A0A6J7JAE2</accession>
<evidence type="ECO:0000256" key="2">
    <source>
        <dbReference type="ARBA" id="ARBA00022517"/>
    </source>
</evidence>
<evidence type="ECO:0000313" key="7">
    <source>
        <dbReference type="EMBL" id="CAB4939332.1"/>
    </source>
</evidence>
<dbReference type="GO" id="GO:0006364">
    <property type="term" value="P:rRNA processing"/>
    <property type="evidence" value="ECO:0007669"/>
    <property type="project" value="UniProtKB-KW"/>
</dbReference>
<evidence type="ECO:0000259" key="5">
    <source>
        <dbReference type="Pfam" id="PF01782"/>
    </source>
</evidence>
<sequence length="170" mass="18400">MADSEAVPEWLPAGRVGRAHGLDGSFHVTRPRPALLPLDGLIQIDGRQTRIVRRAGTDDRPILRLEGIGTREAIEALRGADLTAPRAAAPTLGDDEWWAEDLEGCRVTDGEIEVGTVRRLLALPSCEVLEVERTAGGELLVPLVRDAVRSVDVDARRVDIDLVFLGEAQG</sequence>
<dbReference type="GO" id="GO:0043022">
    <property type="term" value="F:ribosome binding"/>
    <property type="evidence" value="ECO:0007669"/>
    <property type="project" value="InterPro"/>
</dbReference>
<dbReference type="EMBL" id="CAFBMX010000009">
    <property type="protein sequence ID" value="CAB4939332.1"/>
    <property type="molecule type" value="Genomic_DNA"/>
</dbReference>
<evidence type="ECO:0000256" key="1">
    <source>
        <dbReference type="ARBA" id="ARBA00022490"/>
    </source>
</evidence>